<feature type="domain" description="Histone deacetylase" evidence="11">
    <location>
        <begin position="39"/>
        <end position="327"/>
    </location>
</feature>
<dbReference type="PANTHER" id="PTHR10625:SF10">
    <property type="entry name" value="HISTONE DEACETYLASE HDAC1"/>
    <property type="match status" value="1"/>
</dbReference>
<comment type="similarity">
    <text evidence="9">Belongs to the histone deacetylase family. HD Type 1 subfamily.</text>
</comment>
<dbReference type="InterPro" id="IPR023696">
    <property type="entry name" value="Ureohydrolase_dom_sf"/>
</dbReference>
<keyword evidence="8" id="KW-0539">Nucleus</keyword>
<dbReference type="InterPro" id="IPR003084">
    <property type="entry name" value="HDAC_I/II"/>
</dbReference>
<dbReference type="CDD" id="cd10004">
    <property type="entry name" value="RPD3-like"/>
    <property type="match status" value="1"/>
</dbReference>
<dbReference type="AlphaFoldDB" id="A0A6V8H886"/>
<evidence type="ECO:0000259" key="11">
    <source>
        <dbReference type="Pfam" id="PF00850"/>
    </source>
</evidence>
<feature type="compositionally biased region" description="Basic and acidic residues" evidence="10">
    <location>
        <begin position="619"/>
        <end position="670"/>
    </location>
</feature>
<evidence type="ECO:0000256" key="3">
    <source>
        <dbReference type="ARBA" id="ARBA00022491"/>
    </source>
</evidence>
<feature type="compositionally biased region" description="Low complexity" evidence="10">
    <location>
        <begin position="572"/>
        <end position="586"/>
    </location>
</feature>
<evidence type="ECO:0000313" key="13">
    <source>
        <dbReference type="Proteomes" id="UP000053095"/>
    </source>
</evidence>
<evidence type="ECO:0000256" key="7">
    <source>
        <dbReference type="ARBA" id="ARBA00023163"/>
    </source>
</evidence>
<feature type="region of interest" description="Disordered" evidence="10">
    <location>
        <begin position="434"/>
        <end position="670"/>
    </location>
</feature>
<accession>A0A6V8H886</accession>
<comment type="caution">
    <text evidence="12">The sequence shown here is derived from an EMBL/GenBank/DDBJ whole genome shotgun (WGS) entry which is preliminary data.</text>
</comment>
<evidence type="ECO:0000256" key="4">
    <source>
        <dbReference type="ARBA" id="ARBA00022801"/>
    </source>
</evidence>
<dbReference type="Gene3D" id="3.40.800.20">
    <property type="entry name" value="Histone deacetylase domain"/>
    <property type="match status" value="1"/>
</dbReference>
<evidence type="ECO:0000256" key="8">
    <source>
        <dbReference type="ARBA" id="ARBA00023242"/>
    </source>
</evidence>
<sequence length="670" mass="74092">MTGLAPLDPINLNGAADRGKKVAYFYDSDVGNYAYVSGHPMKPHRIRMAHSLVMNYGLYKKMEIYRAKPASKYEMTQFHTDEYIDFLSKVTPDNMEQYSKEQSKYNVGDDCPVFDGLFEFCGISAGGSMEGAARLNRNKCDIAVNWAGGLHHAKKSEASGFCYVNDIVLGILELLRFKQRVLYIDIDVHHGDGVEEAFYTTDRVMTVSFHKYGEYFPGTGELRDIGVGSGKYYAVNFPLRDGIDDVSYKSIFEPVISNVMEWYRPEAVVLQCGGDSLSGDRLGCFNLSMRGHANCVNFVKSFNLPTLVVGGGGYTMRNVARTWAFETGILLNEQLDSQLPYNDYYEYFSPDYELDVRPSNMDNANTKEYLDKIRNQVIENLRRTGFAPSVQMTDVPRDPLIDGLDDEADAIMDDLDEDENKDKRYTQRRFDQYVEKPGELSDSEDEEELAANGVRRQPGAVRRRNHISHRNLDAADSGLESGIATPREASAVPGQDEEMDVTADVEAEKPLTSAPDTGAETRQSPSDADTGSKIEEKLAAEAKDTAQEPSTRAESLASALSDVHSDIDMEDANAIAAEAEASPSEETVGQQKTPPASPPAAVAAETEPVAPSPAATDTIKPEEPETKQEEKATDEPKPKEKTTTEEPTKTEADSEKQADSEAKEPEKTES</sequence>
<dbReference type="InterPro" id="IPR037138">
    <property type="entry name" value="His_deacetylse_dom_sf"/>
</dbReference>
<comment type="subcellular location">
    <subcellularLocation>
        <location evidence="1">Nucleus</location>
    </subcellularLocation>
</comment>
<dbReference type="PRINTS" id="PR01271">
    <property type="entry name" value="HISDACETLASE"/>
</dbReference>
<dbReference type="EC" id="3.5.1.98" evidence="2"/>
<keyword evidence="13" id="KW-1185">Reference proteome</keyword>
<dbReference type="PRINTS" id="PR01270">
    <property type="entry name" value="HDASUPER"/>
</dbReference>
<keyword evidence="7" id="KW-0804">Transcription</keyword>
<evidence type="ECO:0000256" key="6">
    <source>
        <dbReference type="ARBA" id="ARBA00023015"/>
    </source>
</evidence>
<feature type="compositionally biased region" description="Acidic residues" evidence="10">
    <location>
        <begin position="495"/>
        <end position="505"/>
    </location>
</feature>
<dbReference type="GO" id="GO:0141221">
    <property type="term" value="F:histone deacetylase activity, hydrolytic mechanism"/>
    <property type="evidence" value="ECO:0007669"/>
    <property type="project" value="UniProtKB-EC"/>
</dbReference>
<gene>
    <name evidence="12" type="ORF">TCE0_022r06339</name>
</gene>
<keyword evidence="4" id="KW-0378">Hydrolase</keyword>
<feature type="compositionally biased region" description="Polar residues" evidence="10">
    <location>
        <begin position="520"/>
        <end position="529"/>
    </location>
</feature>
<dbReference type="FunFam" id="3.40.800.20:FF:000001">
    <property type="entry name" value="Histone deacetylase"/>
    <property type="match status" value="1"/>
</dbReference>
<evidence type="ECO:0000256" key="1">
    <source>
        <dbReference type="ARBA" id="ARBA00004123"/>
    </source>
</evidence>
<keyword evidence="6" id="KW-0805">Transcription regulation</keyword>
<name>A0A6V8H886_TALPI</name>
<dbReference type="InterPro" id="IPR023801">
    <property type="entry name" value="His_deacetylse_dom"/>
</dbReference>
<dbReference type="SUPFAM" id="SSF52768">
    <property type="entry name" value="Arginase/deacetylase"/>
    <property type="match status" value="1"/>
</dbReference>
<dbReference type="GO" id="GO:0032221">
    <property type="term" value="C:Rpd3S complex"/>
    <property type="evidence" value="ECO:0007669"/>
    <property type="project" value="UniProtKB-ARBA"/>
</dbReference>
<dbReference type="GO" id="GO:0033698">
    <property type="term" value="C:Rpd3L complex"/>
    <property type="evidence" value="ECO:0007669"/>
    <property type="project" value="UniProtKB-ARBA"/>
</dbReference>
<proteinExistence type="inferred from homology"/>
<keyword evidence="3" id="KW-0678">Repressor</keyword>
<keyword evidence="5" id="KW-0156">Chromatin regulator</keyword>
<evidence type="ECO:0000256" key="10">
    <source>
        <dbReference type="SAM" id="MobiDB-lite"/>
    </source>
</evidence>
<reference evidence="13" key="1">
    <citation type="journal article" date="2015" name="Genome Announc.">
        <title>Draft genome sequence of Talaromyces cellulolyticus strain Y-94, a source of lignocellulosic biomass-degrading enzymes.</title>
        <authorList>
            <person name="Fujii T."/>
            <person name="Koike H."/>
            <person name="Sawayama S."/>
            <person name="Yano S."/>
            <person name="Inoue H."/>
        </authorList>
    </citation>
    <scope>NUCLEOTIDE SEQUENCE [LARGE SCALE GENOMIC DNA]</scope>
    <source>
        <strain evidence="13">Y-94</strain>
    </source>
</reference>
<organism evidence="12 13">
    <name type="scientific">Talaromyces pinophilus</name>
    <name type="common">Penicillium pinophilum</name>
    <dbReference type="NCBI Taxonomy" id="128442"/>
    <lineage>
        <taxon>Eukaryota</taxon>
        <taxon>Fungi</taxon>
        <taxon>Dikarya</taxon>
        <taxon>Ascomycota</taxon>
        <taxon>Pezizomycotina</taxon>
        <taxon>Eurotiomycetes</taxon>
        <taxon>Eurotiomycetidae</taxon>
        <taxon>Eurotiales</taxon>
        <taxon>Trichocomaceae</taxon>
        <taxon>Talaromyces</taxon>
        <taxon>Talaromyces sect. Talaromyces</taxon>
    </lineage>
</organism>
<dbReference type="InterPro" id="IPR000286">
    <property type="entry name" value="HDACs"/>
</dbReference>
<protein>
    <recommendedName>
        <fullName evidence="2">histone deacetylase</fullName>
        <ecNumber evidence="2">3.5.1.98</ecNumber>
    </recommendedName>
</protein>
<feature type="compositionally biased region" description="Basic and acidic residues" evidence="10">
    <location>
        <begin position="530"/>
        <end position="546"/>
    </location>
</feature>
<evidence type="ECO:0000313" key="12">
    <source>
        <dbReference type="EMBL" id="GAM36888.1"/>
    </source>
</evidence>
<dbReference type="PANTHER" id="PTHR10625">
    <property type="entry name" value="HISTONE DEACETYLASE HDAC1-RELATED"/>
    <property type="match status" value="1"/>
</dbReference>
<evidence type="ECO:0000256" key="5">
    <source>
        <dbReference type="ARBA" id="ARBA00022853"/>
    </source>
</evidence>
<dbReference type="EMBL" id="DF933818">
    <property type="protein sequence ID" value="GAM36888.1"/>
    <property type="molecule type" value="Genomic_DNA"/>
</dbReference>
<dbReference type="GO" id="GO:0031507">
    <property type="term" value="P:heterochromatin formation"/>
    <property type="evidence" value="ECO:0007669"/>
    <property type="project" value="TreeGrafter"/>
</dbReference>
<evidence type="ECO:0000256" key="2">
    <source>
        <dbReference type="ARBA" id="ARBA00012111"/>
    </source>
</evidence>
<dbReference type="GO" id="GO:0070210">
    <property type="term" value="C:Rpd3L-Expanded complex"/>
    <property type="evidence" value="ECO:0007669"/>
    <property type="project" value="TreeGrafter"/>
</dbReference>
<dbReference type="Pfam" id="PF00850">
    <property type="entry name" value="Hist_deacetyl"/>
    <property type="match status" value="1"/>
</dbReference>
<feature type="compositionally biased region" description="Low complexity" evidence="10">
    <location>
        <begin position="599"/>
        <end position="615"/>
    </location>
</feature>
<evidence type="ECO:0000256" key="9">
    <source>
        <dbReference type="ARBA" id="ARBA00061569"/>
    </source>
</evidence>
<dbReference type="Proteomes" id="UP000053095">
    <property type="component" value="Unassembled WGS sequence"/>
</dbReference>